<evidence type="ECO:0008006" key="3">
    <source>
        <dbReference type="Google" id="ProtNLM"/>
    </source>
</evidence>
<protein>
    <recommendedName>
        <fullName evidence="3">Peptidase S9 prolyl oligopeptidase catalytic domain-containing protein</fullName>
    </recommendedName>
</protein>
<dbReference type="STRING" id="1296120.A0A1B9GNK1"/>
<proteinExistence type="predicted"/>
<keyword evidence="2" id="KW-1185">Reference proteome</keyword>
<dbReference type="InterPro" id="IPR029058">
    <property type="entry name" value="AB_hydrolase_fold"/>
</dbReference>
<reference evidence="1 2" key="1">
    <citation type="submission" date="2013-07" db="EMBL/GenBank/DDBJ databases">
        <title>The Genome Sequence of Cryptococcus heveanensis BCC8398.</title>
        <authorList>
            <consortium name="The Broad Institute Genome Sequencing Platform"/>
            <person name="Cuomo C."/>
            <person name="Litvintseva A."/>
            <person name="Chen Y."/>
            <person name="Heitman J."/>
            <person name="Sun S."/>
            <person name="Springer D."/>
            <person name="Dromer F."/>
            <person name="Young S.K."/>
            <person name="Zeng Q."/>
            <person name="Gargeya S."/>
            <person name="Fitzgerald M."/>
            <person name="Abouelleil A."/>
            <person name="Alvarado L."/>
            <person name="Berlin A.M."/>
            <person name="Chapman S.B."/>
            <person name="Dewar J."/>
            <person name="Goldberg J."/>
            <person name="Griggs A."/>
            <person name="Gujja S."/>
            <person name="Hansen M."/>
            <person name="Howarth C."/>
            <person name="Imamovic A."/>
            <person name="Larimer J."/>
            <person name="McCowan C."/>
            <person name="Murphy C."/>
            <person name="Pearson M."/>
            <person name="Priest M."/>
            <person name="Roberts A."/>
            <person name="Saif S."/>
            <person name="Shea T."/>
            <person name="Sykes S."/>
            <person name="Wortman J."/>
            <person name="Nusbaum C."/>
            <person name="Birren B."/>
        </authorList>
    </citation>
    <scope>NUCLEOTIDE SEQUENCE [LARGE SCALE GENOMIC DNA]</scope>
    <source>
        <strain evidence="1 2">BCC8398</strain>
    </source>
</reference>
<dbReference type="AlphaFoldDB" id="A0A1B9GNK1"/>
<dbReference type="SUPFAM" id="SSF53474">
    <property type="entry name" value="alpha/beta-Hydrolases"/>
    <property type="match status" value="1"/>
</dbReference>
<accession>A0A1B9GNK1</accession>
<reference evidence="2" key="2">
    <citation type="submission" date="2013-12" db="EMBL/GenBank/DDBJ databases">
        <title>Evolution of pathogenesis and genome organization in the Tremellales.</title>
        <authorList>
            <person name="Cuomo C."/>
            <person name="Litvintseva A."/>
            <person name="Heitman J."/>
            <person name="Chen Y."/>
            <person name="Sun S."/>
            <person name="Springer D."/>
            <person name="Dromer F."/>
            <person name="Young S."/>
            <person name="Zeng Q."/>
            <person name="Chapman S."/>
            <person name="Gujja S."/>
            <person name="Saif S."/>
            <person name="Birren B."/>
        </authorList>
    </citation>
    <scope>NUCLEOTIDE SEQUENCE [LARGE SCALE GENOMIC DNA]</scope>
    <source>
        <strain evidence="2">BCC8398</strain>
    </source>
</reference>
<evidence type="ECO:0000313" key="1">
    <source>
        <dbReference type="EMBL" id="OCF32425.1"/>
    </source>
</evidence>
<dbReference type="OrthoDB" id="2152248at2759"/>
<sequence length="162" mass="18113">MDFLAAYIFPMGEKKIEEFIMTGISLGGHVTWRLLREEPRIKIGIPIIGLPFESFPKYMGPRAESLSIPFTAPTYPPSLKPLLEGEVDHSSYKGKKILTLHGARDKLVPLEKGLGDIEEVLRVVNASEGGKAELWSQENAGHVCSDEMLRRTADWVWTYGLS</sequence>
<evidence type="ECO:0000313" key="2">
    <source>
        <dbReference type="Proteomes" id="UP000092666"/>
    </source>
</evidence>
<gene>
    <name evidence="1" type="ORF">I316_05851</name>
</gene>
<organism evidence="1 2">
    <name type="scientific">Kwoniella heveanensis BCC8398</name>
    <dbReference type="NCBI Taxonomy" id="1296120"/>
    <lineage>
        <taxon>Eukaryota</taxon>
        <taxon>Fungi</taxon>
        <taxon>Dikarya</taxon>
        <taxon>Basidiomycota</taxon>
        <taxon>Agaricomycotina</taxon>
        <taxon>Tremellomycetes</taxon>
        <taxon>Tremellales</taxon>
        <taxon>Cryptococcaceae</taxon>
        <taxon>Kwoniella</taxon>
    </lineage>
</organism>
<dbReference type="Gene3D" id="3.40.50.1820">
    <property type="entry name" value="alpha/beta hydrolase"/>
    <property type="match status" value="1"/>
</dbReference>
<dbReference type="Proteomes" id="UP000092666">
    <property type="component" value="Unassembled WGS sequence"/>
</dbReference>
<dbReference type="EMBL" id="KI669508">
    <property type="protein sequence ID" value="OCF32425.1"/>
    <property type="molecule type" value="Genomic_DNA"/>
</dbReference>
<name>A0A1B9GNK1_9TREE</name>